<evidence type="ECO:0000313" key="3">
    <source>
        <dbReference type="Proteomes" id="UP000178042"/>
    </source>
</evidence>
<evidence type="ECO:0000313" key="2">
    <source>
        <dbReference type="EMBL" id="OGG58658.1"/>
    </source>
</evidence>
<gene>
    <name evidence="2" type="ORF">A3C86_02845</name>
</gene>
<dbReference type="EMBL" id="MFLD01000039">
    <property type="protein sequence ID" value="OGG58658.1"/>
    <property type="molecule type" value="Genomic_DNA"/>
</dbReference>
<proteinExistence type="predicted"/>
<name>A0A1F6DB34_9BACT</name>
<organism evidence="2 3">
    <name type="scientific">Candidatus Kaiserbacteria bacterium RIFCSPHIGHO2_02_FULL_49_16</name>
    <dbReference type="NCBI Taxonomy" id="1798490"/>
    <lineage>
        <taxon>Bacteria</taxon>
        <taxon>Candidatus Kaiseribacteriota</taxon>
    </lineage>
</organism>
<accession>A0A1F6DB34</accession>
<reference evidence="2 3" key="1">
    <citation type="journal article" date="2016" name="Nat. Commun.">
        <title>Thousands of microbial genomes shed light on interconnected biogeochemical processes in an aquifer system.</title>
        <authorList>
            <person name="Anantharaman K."/>
            <person name="Brown C.T."/>
            <person name="Hug L.A."/>
            <person name="Sharon I."/>
            <person name="Castelle C.J."/>
            <person name="Probst A.J."/>
            <person name="Thomas B.C."/>
            <person name="Singh A."/>
            <person name="Wilkins M.J."/>
            <person name="Karaoz U."/>
            <person name="Brodie E.L."/>
            <person name="Williams K.H."/>
            <person name="Hubbard S.S."/>
            <person name="Banfield J.F."/>
        </authorList>
    </citation>
    <scope>NUCLEOTIDE SEQUENCE [LARGE SCALE GENOMIC DNA]</scope>
</reference>
<comment type="caution">
    <text evidence="2">The sequence shown here is derived from an EMBL/GenBank/DDBJ whole genome shotgun (WGS) entry which is preliminary data.</text>
</comment>
<feature type="domain" description="Transposase IS200-like" evidence="1">
    <location>
        <begin position="9"/>
        <end position="126"/>
    </location>
</feature>
<dbReference type="GO" id="GO:0003677">
    <property type="term" value="F:DNA binding"/>
    <property type="evidence" value="ECO:0007669"/>
    <property type="project" value="InterPro"/>
</dbReference>
<evidence type="ECO:0000259" key="1">
    <source>
        <dbReference type="SMART" id="SM01321"/>
    </source>
</evidence>
<protein>
    <recommendedName>
        <fullName evidence="1">Transposase IS200-like domain-containing protein</fullName>
    </recommendedName>
</protein>
<dbReference type="Gene3D" id="3.30.70.1290">
    <property type="entry name" value="Transposase IS200-like"/>
    <property type="match status" value="1"/>
</dbReference>
<dbReference type="Proteomes" id="UP000178042">
    <property type="component" value="Unassembled WGS sequence"/>
</dbReference>
<dbReference type="GO" id="GO:0004803">
    <property type="term" value="F:transposase activity"/>
    <property type="evidence" value="ECO:0007669"/>
    <property type="project" value="InterPro"/>
</dbReference>
<dbReference type="PANTHER" id="PTHR34322:SF2">
    <property type="entry name" value="TRANSPOSASE IS200-LIKE DOMAIN-CONTAINING PROTEIN"/>
    <property type="match status" value="1"/>
</dbReference>
<dbReference type="Pfam" id="PF01797">
    <property type="entry name" value="Y1_Tnp"/>
    <property type="match status" value="1"/>
</dbReference>
<dbReference type="PANTHER" id="PTHR34322">
    <property type="entry name" value="TRANSPOSASE, Y1_TNP DOMAIN-CONTAINING"/>
    <property type="match status" value="1"/>
</dbReference>
<sequence>MARIERTDIGDYVYHIINRANARVQIFESDEDYKLFEKILEEAVERFDMRLLAYCIMPNHWHLVLYPRSDGDLALFMGWLTNTHTRRWHTGKGTIGQGHLYQGRYKSFLCQDDAHFLALVRYVERNARKANLVKKAENWRWSSAWRRENGTAEQQKLFSPWPVSKPKDYLNRLNEAQTKSEEEAIEKSVIKGNPYGGDSWVDSVVKRFGLEQTLRMVGRPKGGAKNGG</sequence>
<dbReference type="GO" id="GO:0006313">
    <property type="term" value="P:DNA transposition"/>
    <property type="evidence" value="ECO:0007669"/>
    <property type="project" value="InterPro"/>
</dbReference>
<dbReference type="AlphaFoldDB" id="A0A1F6DB34"/>
<dbReference type="InterPro" id="IPR002686">
    <property type="entry name" value="Transposase_17"/>
</dbReference>
<dbReference type="SUPFAM" id="SSF143422">
    <property type="entry name" value="Transposase IS200-like"/>
    <property type="match status" value="1"/>
</dbReference>
<dbReference type="SMART" id="SM01321">
    <property type="entry name" value="Y1_Tnp"/>
    <property type="match status" value="1"/>
</dbReference>
<dbReference type="InterPro" id="IPR036515">
    <property type="entry name" value="Transposase_17_sf"/>
</dbReference>